<keyword evidence="2" id="KW-1185">Reference proteome</keyword>
<dbReference type="Proteomes" id="UP000028725">
    <property type="component" value="Unassembled WGS sequence"/>
</dbReference>
<dbReference type="PATRIC" id="fig|394096.3.peg.4054"/>
<gene>
    <name evidence="1" type="ORF">DB31_8014</name>
</gene>
<sequence length="264" mass="29279">MRHLPDRHREFLATALDAWRAHSGILGVLAGGSYLRRSMDAFSDLDLVLVVSEALRATIAQERLGLARAAGPLLQGFTGEHVGEPRLLICLYGPPLLHVDLKFLSVAELDVRIEDPEVLFERGDAVTQRLRSTRASALEAPAPQWVEDRFWVWIHYGIDKVRRGELFECMDLLAFLRAQALAPLIQRLDGGDWRGVRRLEASRHAPALARVCARHDAQECFQALAAAVEVYTTLRGELDAPRAPQPSPAEPAVRAYLAEARAGN</sequence>
<comment type="caution">
    <text evidence="1">The sequence shown here is derived from an EMBL/GenBank/DDBJ whole genome shotgun (WGS) entry which is preliminary data.</text>
</comment>
<organism evidence="1 2">
    <name type="scientific">Hyalangium minutum</name>
    <dbReference type="NCBI Taxonomy" id="394096"/>
    <lineage>
        <taxon>Bacteria</taxon>
        <taxon>Pseudomonadati</taxon>
        <taxon>Myxococcota</taxon>
        <taxon>Myxococcia</taxon>
        <taxon>Myxococcales</taxon>
        <taxon>Cystobacterineae</taxon>
        <taxon>Archangiaceae</taxon>
        <taxon>Hyalangium</taxon>
    </lineage>
</organism>
<dbReference type="Gene3D" id="3.30.460.10">
    <property type="entry name" value="Beta Polymerase, domain 2"/>
    <property type="match status" value="1"/>
</dbReference>
<dbReference type="STRING" id="394096.DB31_8014"/>
<evidence type="ECO:0000313" key="2">
    <source>
        <dbReference type="Proteomes" id="UP000028725"/>
    </source>
</evidence>
<dbReference type="AlphaFoldDB" id="A0A085WIL8"/>
<dbReference type="InterPro" id="IPR043519">
    <property type="entry name" value="NT_sf"/>
</dbReference>
<dbReference type="SUPFAM" id="SSF81301">
    <property type="entry name" value="Nucleotidyltransferase"/>
    <property type="match status" value="1"/>
</dbReference>
<dbReference type="EMBL" id="JMCB01000007">
    <property type="protein sequence ID" value="KFE67531.1"/>
    <property type="molecule type" value="Genomic_DNA"/>
</dbReference>
<reference evidence="1 2" key="1">
    <citation type="submission" date="2014-04" db="EMBL/GenBank/DDBJ databases">
        <title>Genome assembly of Hyalangium minutum DSM 14724.</title>
        <authorList>
            <person name="Sharma G."/>
            <person name="Subramanian S."/>
        </authorList>
    </citation>
    <scope>NUCLEOTIDE SEQUENCE [LARGE SCALE GENOMIC DNA]</scope>
    <source>
        <strain evidence="1 2">DSM 14724</strain>
    </source>
</reference>
<evidence type="ECO:0000313" key="1">
    <source>
        <dbReference type="EMBL" id="KFE67531.1"/>
    </source>
</evidence>
<name>A0A085WIL8_9BACT</name>
<dbReference type="OrthoDB" id="7375008at2"/>
<proteinExistence type="predicted"/>
<accession>A0A085WIL8</accession>
<dbReference type="RefSeq" id="WP_044190250.1">
    <property type="nucleotide sequence ID" value="NZ_JMCB01000007.1"/>
</dbReference>
<protein>
    <submittedName>
        <fullName evidence="1">Putative plasmid-related protein</fullName>
    </submittedName>
</protein>